<protein>
    <submittedName>
        <fullName evidence="1">Uncharacterized protein</fullName>
    </submittedName>
</protein>
<accession>A0A1N7IU40</accession>
<sequence length="53" mass="6571">ERMYQLRQYAKPLVINIKPEIFNNFDKENYLDIETYSGLFGIECIYYHWKHKP</sequence>
<dbReference type="Proteomes" id="UP000186106">
    <property type="component" value="Unassembled WGS sequence"/>
</dbReference>
<dbReference type="AlphaFoldDB" id="A0A1N7IU40"/>
<evidence type="ECO:0000313" key="2">
    <source>
        <dbReference type="Proteomes" id="UP000186106"/>
    </source>
</evidence>
<organism evidence="1 2">
    <name type="scientific">Chryseobacterium joostei</name>
    <dbReference type="NCBI Taxonomy" id="112234"/>
    <lineage>
        <taxon>Bacteria</taxon>
        <taxon>Pseudomonadati</taxon>
        <taxon>Bacteroidota</taxon>
        <taxon>Flavobacteriia</taxon>
        <taxon>Flavobacteriales</taxon>
        <taxon>Weeksellaceae</taxon>
        <taxon>Chryseobacterium group</taxon>
        <taxon>Chryseobacterium</taxon>
    </lineage>
</organism>
<proteinExistence type="predicted"/>
<evidence type="ECO:0000313" key="1">
    <source>
        <dbReference type="EMBL" id="SIS40537.1"/>
    </source>
</evidence>
<name>A0A1N7IU40_9FLAO</name>
<reference evidence="1 2" key="1">
    <citation type="submission" date="2017-01" db="EMBL/GenBank/DDBJ databases">
        <authorList>
            <person name="Mah S.A."/>
            <person name="Swanson W.J."/>
            <person name="Moy G.W."/>
            <person name="Vacquier V.D."/>
        </authorList>
    </citation>
    <scope>NUCLEOTIDE SEQUENCE [LARGE SCALE GENOMIC DNA]</scope>
    <source>
        <strain evidence="1 2">DSM 16927</strain>
    </source>
</reference>
<dbReference type="EMBL" id="FTNZ01000006">
    <property type="protein sequence ID" value="SIS40537.1"/>
    <property type="molecule type" value="Genomic_DNA"/>
</dbReference>
<gene>
    <name evidence="1" type="ORF">SAMN05421768_106408</name>
</gene>
<feature type="non-terminal residue" evidence="1">
    <location>
        <position position="1"/>
    </location>
</feature>